<sequence length="570" mass="62235">MQGSTAARLTPLIWPAALFLSFLGYLAFGQPSAQARCEVALETPIAQVSGLSGRAPEDGQRLRTGGIVTGVFLGRTALDGFFLQSDDGDDPAGLFVYAPGLSDSQRDLVQPGHRLQLSGRRGTWRDQPQLQRIDEILVCGNPGKPAPVAIELPVAEEALDALFGVLVHFPEALTVTGNFELGRYGALSVAAERLFRSRSDEPADGVEQLLLDDGSYTTNPDPVPYLDPDTATRRTGDRVSGVRGVLVHQFDAWRLHPVREPIFHAVNPRPAPPSPPPDDVLRVAASNVENYFLTLGRRGADSEAALERQRGRLLPALSGLDADLLGLVELENDSAAVVDLKHRLNAISDRPYRGLDSLPDMGRDAITMGFLYRPDRLELLGEAMSDTDPVHHRPPLVAAFQPTGGGEPFLAAVVHFKSKVGCPRSGDVDRGEGCWNERRLAQARALADFVAEQAERLGIKQLLLLGDFNSYAAEAPIRYLEERGLVNLIRHELPAERQYTYVFRGASGTLDYVLANAPARQRVESVGIWNINADEPPYLAYDRRGGARAELQGSPFRSSDHDPVYVDLKR</sequence>
<dbReference type="EMBL" id="JALJXV010000005">
    <property type="protein sequence ID" value="MCP1675352.1"/>
    <property type="molecule type" value="Genomic_DNA"/>
</dbReference>
<name>A0AAE3KGM0_9GAMM</name>
<dbReference type="AlphaFoldDB" id="A0AAE3KGM0"/>
<proteinExistence type="predicted"/>
<evidence type="ECO:0000259" key="2">
    <source>
        <dbReference type="Pfam" id="PF03372"/>
    </source>
</evidence>
<dbReference type="CDD" id="cd10283">
    <property type="entry name" value="MnuA_DNase1-like"/>
    <property type="match status" value="1"/>
</dbReference>
<evidence type="ECO:0000313" key="4">
    <source>
        <dbReference type="Proteomes" id="UP001205843"/>
    </source>
</evidence>
<dbReference type="SUPFAM" id="SSF56219">
    <property type="entry name" value="DNase I-like"/>
    <property type="match status" value="1"/>
</dbReference>
<dbReference type="GO" id="GO:0003824">
    <property type="term" value="F:catalytic activity"/>
    <property type="evidence" value="ECO:0007669"/>
    <property type="project" value="InterPro"/>
</dbReference>
<feature type="region of interest" description="Disordered" evidence="1">
    <location>
        <begin position="212"/>
        <end position="237"/>
    </location>
</feature>
<dbReference type="NCBIfam" id="NF033681">
    <property type="entry name" value="ExeM_NucH_DNase"/>
    <property type="match status" value="1"/>
</dbReference>
<dbReference type="InterPro" id="IPR005135">
    <property type="entry name" value="Endo/exonuclease/phosphatase"/>
</dbReference>
<dbReference type="PANTHER" id="PTHR42834">
    <property type="entry name" value="ENDONUCLEASE/EXONUCLEASE/PHOSPHATASE FAMILY PROTEIN (AFU_ORTHOLOGUE AFUA_3G09210)"/>
    <property type="match status" value="1"/>
</dbReference>
<feature type="domain" description="Endonuclease/exonuclease/phosphatase" evidence="2">
    <location>
        <begin position="302"/>
        <end position="561"/>
    </location>
</feature>
<reference evidence="3" key="1">
    <citation type="submission" date="2022-03" db="EMBL/GenBank/DDBJ databases">
        <title>Genomic Encyclopedia of Type Strains, Phase III (KMG-III): the genomes of soil and plant-associated and newly described type strains.</title>
        <authorList>
            <person name="Whitman W."/>
        </authorList>
    </citation>
    <scope>NUCLEOTIDE SEQUENCE</scope>
    <source>
        <strain evidence="3">ANL 6-2</strain>
    </source>
</reference>
<dbReference type="RefSeq" id="WP_253478677.1">
    <property type="nucleotide sequence ID" value="NZ_JALJXV010000005.1"/>
</dbReference>
<organism evidence="3 4">
    <name type="scientific">Natronocella acetinitrilica</name>
    <dbReference type="NCBI Taxonomy" id="414046"/>
    <lineage>
        <taxon>Bacteria</taxon>
        <taxon>Pseudomonadati</taxon>
        <taxon>Pseudomonadota</taxon>
        <taxon>Gammaproteobacteria</taxon>
        <taxon>Chromatiales</taxon>
        <taxon>Ectothiorhodospiraceae</taxon>
        <taxon>Natronocella</taxon>
    </lineage>
</organism>
<dbReference type="Pfam" id="PF03372">
    <property type="entry name" value="Exo_endo_phos"/>
    <property type="match status" value="1"/>
</dbReference>
<dbReference type="PANTHER" id="PTHR42834:SF1">
    <property type="entry name" value="ENDONUCLEASE_EXONUCLEASE_PHOSPHATASE FAMILY PROTEIN (AFU_ORTHOLOGUE AFUA_3G09210)"/>
    <property type="match status" value="1"/>
</dbReference>
<keyword evidence="4" id="KW-1185">Reference proteome</keyword>
<dbReference type="InterPro" id="IPR036691">
    <property type="entry name" value="Endo/exonu/phosph_ase_sf"/>
</dbReference>
<dbReference type="CDD" id="cd04486">
    <property type="entry name" value="YhcR_OBF_like"/>
    <property type="match status" value="1"/>
</dbReference>
<dbReference type="Gene3D" id="3.60.10.10">
    <property type="entry name" value="Endonuclease/exonuclease/phosphatase"/>
    <property type="match status" value="1"/>
</dbReference>
<comment type="caution">
    <text evidence="3">The sequence shown here is derived from an EMBL/GenBank/DDBJ whole genome shotgun (WGS) entry which is preliminary data.</text>
</comment>
<evidence type="ECO:0000256" key="1">
    <source>
        <dbReference type="SAM" id="MobiDB-lite"/>
    </source>
</evidence>
<accession>A0AAE3KGM0</accession>
<dbReference type="Proteomes" id="UP001205843">
    <property type="component" value="Unassembled WGS sequence"/>
</dbReference>
<dbReference type="InterPro" id="IPR047971">
    <property type="entry name" value="ExeM-like"/>
</dbReference>
<gene>
    <name evidence="3" type="ORF">J2T57_002500</name>
</gene>
<protein>
    <submittedName>
        <fullName evidence="3">Extracellular nuclease</fullName>
    </submittedName>
</protein>
<evidence type="ECO:0000313" key="3">
    <source>
        <dbReference type="EMBL" id="MCP1675352.1"/>
    </source>
</evidence>